<proteinExistence type="predicted"/>
<accession>A0A3N4JF86</accession>
<name>A0A3N4JF86_9PEZI</name>
<protein>
    <submittedName>
        <fullName evidence="2">Uncharacterized protein</fullName>
    </submittedName>
</protein>
<gene>
    <name evidence="2" type="ORF">L873DRAFT_1192201</name>
</gene>
<feature type="region of interest" description="Disordered" evidence="1">
    <location>
        <begin position="1"/>
        <end position="23"/>
    </location>
</feature>
<organism evidence="2 3">
    <name type="scientific">Choiromyces venosus 120613-1</name>
    <dbReference type="NCBI Taxonomy" id="1336337"/>
    <lineage>
        <taxon>Eukaryota</taxon>
        <taxon>Fungi</taxon>
        <taxon>Dikarya</taxon>
        <taxon>Ascomycota</taxon>
        <taxon>Pezizomycotina</taxon>
        <taxon>Pezizomycetes</taxon>
        <taxon>Pezizales</taxon>
        <taxon>Tuberaceae</taxon>
        <taxon>Choiromyces</taxon>
    </lineage>
</organism>
<evidence type="ECO:0000313" key="3">
    <source>
        <dbReference type="Proteomes" id="UP000276215"/>
    </source>
</evidence>
<dbReference type="AlphaFoldDB" id="A0A3N4JF86"/>
<dbReference type="EMBL" id="ML120410">
    <property type="protein sequence ID" value="RPA96926.1"/>
    <property type="molecule type" value="Genomic_DNA"/>
</dbReference>
<sequence>MQSHKPSTKQPDTIEALKSHATSTTHCGSFLSLRHLSKIPMSIIPFIHLHKCNRDVMFHRYIQQASAQSTNTRLTLAV</sequence>
<feature type="compositionally biased region" description="Polar residues" evidence="1">
    <location>
        <begin position="1"/>
        <end position="11"/>
    </location>
</feature>
<dbReference type="Proteomes" id="UP000276215">
    <property type="component" value="Unassembled WGS sequence"/>
</dbReference>
<evidence type="ECO:0000313" key="2">
    <source>
        <dbReference type="EMBL" id="RPA96926.1"/>
    </source>
</evidence>
<reference evidence="2 3" key="1">
    <citation type="journal article" date="2018" name="Nat. Ecol. Evol.">
        <title>Pezizomycetes genomes reveal the molecular basis of ectomycorrhizal truffle lifestyle.</title>
        <authorList>
            <person name="Murat C."/>
            <person name="Payen T."/>
            <person name="Noel B."/>
            <person name="Kuo A."/>
            <person name="Morin E."/>
            <person name="Chen J."/>
            <person name="Kohler A."/>
            <person name="Krizsan K."/>
            <person name="Balestrini R."/>
            <person name="Da Silva C."/>
            <person name="Montanini B."/>
            <person name="Hainaut M."/>
            <person name="Levati E."/>
            <person name="Barry K.W."/>
            <person name="Belfiori B."/>
            <person name="Cichocki N."/>
            <person name="Clum A."/>
            <person name="Dockter R.B."/>
            <person name="Fauchery L."/>
            <person name="Guy J."/>
            <person name="Iotti M."/>
            <person name="Le Tacon F."/>
            <person name="Lindquist E.A."/>
            <person name="Lipzen A."/>
            <person name="Malagnac F."/>
            <person name="Mello A."/>
            <person name="Molinier V."/>
            <person name="Miyauchi S."/>
            <person name="Poulain J."/>
            <person name="Riccioni C."/>
            <person name="Rubini A."/>
            <person name="Sitrit Y."/>
            <person name="Splivallo R."/>
            <person name="Traeger S."/>
            <person name="Wang M."/>
            <person name="Zifcakova L."/>
            <person name="Wipf D."/>
            <person name="Zambonelli A."/>
            <person name="Paolocci F."/>
            <person name="Nowrousian M."/>
            <person name="Ottonello S."/>
            <person name="Baldrian P."/>
            <person name="Spatafora J.W."/>
            <person name="Henrissat B."/>
            <person name="Nagy L.G."/>
            <person name="Aury J.M."/>
            <person name="Wincker P."/>
            <person name="Grigoriev I.V."/>
            <person name="Bonfante P."/>
            <person name="Martin F.M."/>
        </authorList>
    </citation>
    <scope>NUCLEOTIDE SEQUENCE [LARGE SCALE GENOMIC DNA]</scope>
    <source>
        <strain evidence="2 3">120613-1</strain>
    </source>
</reference>
<keyword evidence="3" id="KW-1185">Reference proteome</keyword>
<evidence type="ECO:0000256" key="1">
    <source>
        <dbReference type="SAM" id="MobiDB-lite"/>
    </source>
</evidence>